<comment type="similarity">
    <text evidence="2">Belongs to the TonB family.</text>
</comment>
<dbReference type="RefSeq" id="WP_062182561.1">
    <property type="nucleotide sequence ID" value="NZ_BBXL01000017.1"/>
</dbReference>
<keyword evidence="7" id="KW-0653">Protein transport</keyword>
<dbReference type="PROSITE" id="PS52015">
    <property type="entry name" value="TONB_CTD"/>
    <property type="match status" value="1"/>
</dbReference>
<evidence type="ECO:0000256" key="6">
    <source>
        <dbReference type="ARBA" id="ARBA00022692"/>
    </source>
</evidence>
<dbReference type="AlphaFoldDB" id="A0A1M5AIQ8"/>
<dbReference type="Gene3D" id="3.30.1150.10">
    <property type="match status" value="1"/>
</dbReference>
<sequence>MAREIKLNSSDWCDLVFEGKNKSYGAYALRQSSTKRHISAFVIIVLFVGSVAVLPSFLNMVKAANQDLGGIDTPVTLSELEIEKKVEEPDVIRQELAPPPVETRAAIQFTPPVIVETVDESREMRTQEELNSNPNLQISIVDNLDGSTSRDAVAPEELREHRAVVDEGPQTPFVSVEQMPRFPGGDTELMKFLANNLKYPAVAAENDIQGRVVIRFVVGKDGSVSDITVLRPLDPSCDREAVRVIKSMPKWIAGMQNGRNVPVYYTLPVLFKLQK</sequence>
<keyword evidence="3" id="KW-0813">Transport</keyword>
<organism evidence="12 13">
    <name type="scientific">Dysgonomonas macrotermitis</name>
    <dbReference type="NCBI Taxonomy" id="1346286"/>
    <lineage>
        <taxon>Bacteria</taxon>
        <taxon>Pseudomonadati</taxon>
        <taxon>Bacteroidota</taxon>
        <taxon>Bacteroidia</taxon>
        <taxon>Bacteroidales</taxon>
        <taxon>Dysgonomonadaceae</taxon>
        <taxon>Dysgonomonas</taxon>
    </lineage>
</organism>
<dbReference type="PANTHER" id="PTHR33446">
    <property type="entry name" value="PROTEIN TONB-RELATED"/>
    <property type="match status" value="1"/>
</dbReference>
<dbReference type="SUPFAM" id="SSF74653">
    <property type="entry name" value="TolA/TonB C-terminal domain"/>
    <property type="match status" value="1"/>
</dbReference>
<dbReference type="PANTHER" id="PTHR33446:SF2">
    <property type="entry name" value="PROTEIN TONB"/>
    <property type="match status" value="1"/>
</dbReference>
<evidence type="ECO:0000256" key="2">
    <source>
        <dbReference type="ARBA" id="ARBA00006555"/>
    </source>
</evidence>
<dbReference type="GO" id="GO:0055085">
    <property type="term" value="P:transmembrane transport"/>
    <property type="evidence" value="ECO:0007669"/>
    <property type="project" value="InterPro"/>
</dbReference>
<dbReference type="InterPro" id="IPR037682">
    <property type="entry name" value="TonB_C"/>
</dbReference>
<dbReference type="OrthoDB" id="9814002at2"/>
<evidence type="ECO:0000313" key="12">
    <source>
        <dbReference type="EMBL" id="SHF30006.1"/>
    </source>
</evidence>
<gene>
    <name evidence="12" type="ORF">SAMN05444362_10562</name>
</gene>
<dbReference type="NCBIfam" id="TIGR01352">
    <property type="entry name" value="tonB_Cterm"/>
    <property type="match status" value="1"/>
</dbReference>
<dbReference type="GO" id="GO:0031992">
    <property type="term" value="F:energy transducer activity"/>
    <property type="evidence" value="ECO:0007669"/>
    <property type="project" value="TreeGrafter"/>
</dbReference>
<evidence type="ECO:0000256" key="4">
    <source>
        <dbReference type="ARBA" id="ARBA00022475"/>
    </source>
</evidence>
<dbReference type="GO" id="GO:0098797">
    <property type="term" value="C:plasma membrane protein complex"/>
    <property type="evidence" value="ECO:0007669"/>
    <property type="project" value="TreeGrafter"/>
</dbReference>
<feature type="domain" description="TonB C-terminal" evidence="11">
    <location>
        <begin position="184"/>
        <end position="275"/>
    </location>
</feature>
<feature type="transmembrane region" description="Helical" evidence="10">
    <location>
        <begin position="38"/>
        <end position="58"/>
    </location>
</feature>
<dbReference type="InterPro" id="IPR006260">
    <property type="entry name" value="TonB/TolA_C"/>
</dbReference>
<dbReference type="InterPro" id="IPR051045">
    <property type="entry name" value="TonB-dependent_transducer"/>
</dbReference>
<dbReference type="EMBL" id="FQUC01000005">
    <property type="protein sequence ID" value="SHF30006.1"/>
    <property type="molecule type" value="Genomic_DNA"/>
</dbReference>
<dbReference type="GO" id="GO:0015031">
    <property type="term" value="P:protein transport"/>
    <property type="evidence" value="ECO:0007669"/>
    <property type="project" value="UniProtKB-KW"/>
</dbReference>
<accession>A0A1M5AIQ8</accession>
<evidence type="ECO:0000256" key="8">
    <source>
        <dbReference type="ARBA" id="ARBA00022989"/>
    </source>
</evidence>
<keyword evidence="8 10" id="KW-1133">Transmembrane helix</keyword>
<evidence type="ECO:0000256" key="3">
    <source>
        <dbReference type="ARBA" id="ARBA00022448"/>
    </source>
</evidence>
<dbReference type="STRING" id="1346286.SAMN05444362_10562"/>
<evidence type="ECO:0000256" key="10">
    <source>
        <dbReference type="SAM" id="Phobius"/>
    </source>
</evidence>
<dbReference type="Pfam" id="PF03544">
    <property type="entry name" value="TonB_C"/>
    <property type="match status" value="1"/>
</dbReference>
<dbReference type="FunFam" id="3.30.1150.10:FF:000002">
    <property type="entry name" value="Energy transducer TonB"/>
    <property type="match status" value="1"/>
</dbReference>
<evidence type="ECO:0000256" key="5">
    <source>
        <dbReference type="ARBA" id="ARBA00022519"/>
    </source>
</evidence>
<reference evidence="13" key="1">
    <citation type="submission" date="2016-11" db="EMBL/GenBank/DDBJ databases">
        <authorList>
            <person name="Varghese N."/>
            <person name="Submissions S."/>
        </authorList>
    </citation>
    <scope>NUCLEOTIDE SEQUENCE [LARGE SCALE GENOMIC DNA]</scope>
    <source>
        <strain evidence="13">DSM 27370</strain>
    </source>
</reference>
<evidence type="ECO:0000256" key="1">
    <source>
        <dbReference type="ARBA" id="ARBA00004383"/>
    </source>
</evidence>
<keyword evidence="5" id="KW-0997">Cell inner membrane</keyword>
<keyword evidence="4" id="KW-1003">Cell membrane</keyword>
<keyword evidence="13" id="KW-1185">Reference proteome</keyword>
<proteinExistence type="inferred from homology"/>
<keyword evidence="9 10" id="KW-0472">Membrane</keyword>
<evidence type="ECO:0000256" key="9">
    <source>
        <dbReference type="ARBA" id="ARBA00023136"/>
    </source>
</evidence>
<evidence type="ECO:0000259" key="11">
    <source>
        <dbReference type="PROSITE" id="PS52015"/>
    </source>
</evidence>
<keyword evidence="6 10" id="KW-0812">Transmembrane</keyword>
<dbReference type="Proteomes" id="UP000184480">
    <property type="component" value="Unassembled WGS sequence"/>
</dbReference>
<comment type="subcellular location">
    <subcellularLocation>
        <location evidence="1">Cell inner membrane</location>
        <topology evidence="1">Single-pass membrane protein</topology>
        <orientation evidence="1">Periplasmic side</orientation>
    </subcellularLocation>
</comment>
<evidence type="ECO:0000313" key="13">
    <source>
        <dbReference type="Proteomes" id="UP000184480"/>
    </source>
</evidence>
<evidence type="ECO:0000256" key="7">
    <source>
        <dbReference type="ARBA" id="ARBA00022927"/>
    </source>
</evidence>
<name>A0A1M5AIQ8_9BACT</name>
<protein>
    <submittedName>
        <fullName evidence="12">Protein TonB</fullName>
    </submittedName>
</protein>